<dbReference type="SUPFAM" id="SSF56112">
    <property type="entry name" value="Protein kinase-like (PK-like)"/>
    <property type="match status" value="1"/>
</dbReference>
<dbReference type="Proteomes" id="UP000054565">
    <property type="component" value="Unassembled WGS sequence"/>
</dbReference>
<dbReference type="PROSITE" id="PS50011">
    <property type="entry name" value="PROTEIN_KINASE_DOM"/>
    <property type="match status" value="1"/>
</dbReference>
<dbReference type="PANTHER" id="PTHR44329">
    <property type="entry name" value="SERINE/THREONINE-PROTEIN KINASE TNNI3K-RELATED"/>
    <property type="match status" value="1"/>
</dbReference>
<dbReference type="PANTHER" id="PTHR44329:SF288">
    <property type="entry name" value="MITOGEN-ACTIVATED PROTEIN KINASE KINASE KINASE 20"/>
    <property type="match status" value="1"/>
</dbReference>
<proteinExistence type="predicted"/>
<keyword evidence="2" id="KW-0547">Nucleotide-binding</keyword>
<organism evidence="6 7">
    <name type="scientific">Coccidioides immitis RMSCC 2394</name>
    <dbReference type="NCBI Taxonomy" id="404692"/>
    <lineage>
        <taxon>Eukaryota</taxon>
        <taxon>Fungi</taxon>
        <taxon>Dikarya</taxon>
        <taxon>Ascomycota</taxon>
        <taxon>Pezizomycotina</taxon>
        <taxon>Eurotiomycetes</taxon>
        <taxon>Eurotiomycetidae</taxon>
        <taxon>Onygenales</taxon>
        <taxon>Onygenaceae</taxon>
        <taxon>Coccidioides</taxon>
    </lineage>
</organism>
<sequence length="185" mass="20743">MIILEHLQYPLRKRLRDLQEANLVTPTEDVLRWACQIAQGLQHAHARGVLQVDIGPHNILLDGHGNVKLADFAGSSIDGSSPSIASSTRAEHPRFPSSMPSLQTEVFALGSAFYELETTRKPFHDKMDHEVEKLFGAGNFPDTSSLELGRVISACWMMEYQDVGDVLRDIELIQKEKVRTEIHRG</sequence>
<dbReference type="Gene3D" id="1.10.510.10">
    <property type="entry name" value="Transferase(Phosphotransferase) domain 1"/>
    <property type="match status" value="1"/>
</dbReference>
<accession>A0A0J6YCE3</accession>
<evidence type="ECO:0000256" key="2">
    <source>
        <dbReference type="ARBA" id="ARBA00022741"/>
    </source>
</evidence>
<dbReference type="EMBL" id="DS028095">
    <property type="protein sequence ID" value="KMP05400.1"/>
    <property type="molecule type" value="Genomic_DNA"/>
</dbReference>
<protein>
    <recommendedName>
        <fullName evidence="5">Protein kinase domain-containing protein</fullName>
    </recommendedName>
</protein>
<dbReference type="InterPro" id="IPR011009">
    <property type="entry name" value="Kinase-like_dom_sf"/>
</dbReference>
<keyword evidence="3" id="KW-0418">Kinase</keyword>
<evidence type="ECO:0000259" key="5">
    <source>
        <dbReference type="PROSITE" id="PS50011"/>
    </source>
</evidence>
<dbReference type="GO" id="GO:0005524">
    <property type="term" value="F:ATP binding"/>
    <property type="evidence" value="ECO:0007669"/>
    <property type="project" value="UniProtKB-KW"/>
</dbReference>
<evidence type="ECO:0000256" key="3">
    <source>
        <dbReference type="ARBA" id="ARBA00022777"/>
    </source>
</evidence>
<evidence type="ECO:0000256" key="4">
    <source>
        <dbReference type="ARBA" id="ARBA00022840"/>
    </source>
</evidence>
<reference evidence="7" key="1">
    <citation type="journal article" date="2010" name="Genome Res.">
        <title>Population genomic sequencing of Coccidioides fungi reveals recent hybridization and transposon control.</title>
        <authorList>
            <person name="Neafsey D.E."/>
            <person name="Barker B.M."/>
            <person name="Sharpton T.J."/>
            <person name="Stajich J.E."/>
            <person name="Park D.J."/>
            <person name="Whiston E."/>
            <person name="Hung C.-Y."/>
            <person name="McMahan C."/>
            <person name="White J."/>
            <person name="Sykes S."/>
            <person name="Heiman D."/>
            <person name="Young S."/>
            <person name="Zeng Q."/>
            <person name="Abouelleil A."/>
            <person name="Aftuck L."/>
            <person name="Bessette D."/>
            <person name="Brown A."/>
            <person name="FitzGerald M."/>
            <person name="Lui A."/>
            <person name="Macdonald J.P."/>
            <person name="Priest M."/>
            <person name="Orbach M.J."/>
            <person name="Galgiani J.N."/>
            <person name="Kirkland T.N."/>
            <person name="Cole G.T."/>
            <person name="Birren B.W."/>
            <person name="Henn M.R."/>
            <person name="Taylor J.W."/>
            <person name="Rounsley S.D."/>
        </authorList>
    </citation>
    <scope>NUCLEOTIDE SEQUENCE [LARGE SCALE GENOMIC DNA]</scope>
    <source>
        <strain evidence="7">RMSCC 2394</strain>
    </source>
</reference>
<dbReference type="GO" id="GO:0004674">
    <property type="term" value="F:protein serine/threonine kinase activity"/>
    <property type="evidence" value="ECO:0007669"/>
    <property type="project" value="TreeGrafter"/>
</dbReference>
<keyword evidence="1" id="KW-0808">Transferase</keyword>
<gene>
    <name evidence="6" type="ORF">CIRG_05081</name>
</gene>
<evidence type="ECO:0000313" key="7">
    <source>
        <dbReference type="Proteomes" id="UP000054565"/>
    </source>
</evidence>
<feature type="domain" description="Protein kinase" evidence="5">
    <location>
        <begin position="1"/>
        <end position="178"/>
    </location>
</feature>
<evidence type="ECO:0000256" key="1">
    <source>
        <dbReference type="ARBA" id="ARBA00022679"/>
    </source>
</evidence>
<dbReference type="InterPro" id="IPR000719">
    <property type="entry name" value="Prot_kinase_dom"/>
</dbReference>
<name>A0A0J6YCE3_COCIT</name>
<dbReference type="STRING" id="404692.A0A0J6YCE3"/>
<dbReference type="AlphaFoldDB" id="A0A0J6YCE3"/>
<dbReference type="InterPro" id="IPR051681">
    <property type="entry name" value="Ser/Thr_Kinases-Pseudokinases"/>
</dbReference>
<dbReference type="Pfam" id="PF00069">
    <property type="entry name" value="Pkinase"/>
    <property type="match status" value="1"/>
</dbReference>
<keyword evidence="4" id="KW-0067">ATP-binding</keyword>
<evidence type="ECO:0000313" key="6">
    <source>
        <dbReference type="EMBL" id="KMP05400.1"/>
    </source>
</evidence>